<reference evidence="2" key="3">
    <citation type="submission" date="2016-06" db="UniProtKB">
        <authorList>
            <consortium name="WormBaseParasite"/>
        </authorList>
    </citation>
    <scope>IDENTIFICATION</scope>
</reference>
<accession>A0A183CPM6</accession>
<proteinExistence type="predicted"/>
<organism evidence="1 2">
    <name type="scientific">Globodera pallida</name>
    <name type="common">Potato cyst nematode worm</name>
    <name type="synonym">Heterodera pallida</name>
    <dbReference type="NCBI Taxonomy" id="36090"/>
    <lineage>
        <taxon>Eukaryota</taxon>
        <taxon>Metazoa</taxon>
        <taxon>Ecdysozoa</taxon>
        <taxon>Nematoda</taxon>
        <taxon>Chromadorea</taxon>
        <taxon>Rhabditida</taxon>
        <taxon>Tylenchina</taxon>
        <taxon>Tylenchomorpha</taxon>
        <taxon>Tylenchoidea</taxon>
        <taxon>Heteroderidae</taxon>
        <taxon>Heteroderinae</taxon>
        <taxon>Globodera</taxon>
    </lineage>
</organism>
<reference evidence="1" key="2">
    <citation type="submission" date="2014-05" db="EMBL/GenBank/DDBJ databases">
        <title>The genome and life-stage specific transcriptomes of Globodera pallida elucidate key aspects of plant parasitism by a cyst nematode.</title>
        <authorList>
            <person name="Cotton J.A."/>
            <person name="Lilley C.J."/>
            <person name="Jones L.M."/>
            <person name="Kikuchi T."/>
            <person name="Reid A.J."/>
            <person name="Thorpe P."/>
            <person name="Tsai I.J."/>
            <person name="Beasley H."/>
            <person name="Blok V."/>
            <person name="Cock P.J.A."/>
            <person name="Van den Akker S.E."/>
            <person name="Holroyd N."/>
            <person name="Hunt M."/>
            <person name="Mantelin S."/>
            <person name="Naghra H."/>
            <person name="Pain A."/>
            <person name="Palomares-Rius J.E."/>
            <person name="Zarowiecki M."/>
            <person name="Berriman M."/>
            <person name="Jones J.T."/>
            <person name="Urwin P.E."/>
        </authorList>
    </citation>
    <scope>NUCLEOTIDE SEQUENCE [LARGE SCALE GENOMIC DNA]</scope>
    <source>
        <strain evidence="1">Lindley</strain>
    </source>
</reference>
<dbReference type="AlphaFoldDB" id="A0A183CPM6"/>
<evidence type="ECO:0000313" key="1">
    <source>
        <dbReference type="Proteomes" id="UP000050741"/>
    </source>
</evidence>
<protein>
    <submittedName>
        <fullName evidence="2">F-box domain-containing protein</fullName>
    </submittedName>
</protein>
<evidence type="ECO:0000313" key="2">
    <source>
        <dbReference type="WBParaSite" id="GPLIN_001483300"/>
    </source>
</evidence>
<sequence length="180" mass="20164">MVLDPARLDRLRLFSPTILCNCPNLRSLSCYGLIPELPAEDNAGASSSQAVAKWLFTAREDGLPKMLSCLFSGRMDGLKRAFVNASKPVNFMLRMRCSDLEPFELQNNLTGETFRLSGGNELLVRCPIGREEAKWREWEKEALFLDFICQANSRILINFKDCVIGDGMLDESAGPSEPKK</sequence>
<name>A0A183CPM6_GLOPA</name>
<keyword evidence="1" id="KW-1185">Reference proteome</keyword>
<dbReference type="Proteomes" id="UP000050741">
    <property type="component" value="Unassembled WGS sequence"/>
</dbReference>
<reference evidence="1" key="1">
    <citation type="submission" date="2013-12" db="EMBL/GenBank/DDBJ databases">
        <authorList>
            <person name="Aslett M."/>
        </authorList>
    </citation>
    <scope>NUCLEOTIDE SEQUENCE [LARGE SCALE GENOMIC DNA]</scope>
    <source>
        <strain evidence="1">Lindley</strain>
    </source>
</reference>
<dbReference type="WBParaSite" id="GPLIN_001483300">
    <property type="protein sequence ID" value="GPLIN_001483300"/>
    <property type="gene ID" value="GPLIN_001483300"/>
</dbReference>